<comment type="caution">
    <text evidence="1">The sequence shown here is derived from an EMBL/GenBank/DDBJ whole genome shotgun (WGS) entry which is preliminary data.</text>
</comment>
<gene>
    <name evidence="1" type="ORF">A8806_101468</name>
</gene>
<sequence length="194" mass="21388">MKKMRSLIIIIAAAALVAVGFLGAKLLNKEPKVTVSAVSIEERLSKCSSLTTARLDYRGIIKYSEGEIDFINKKSFSMIYDAHIKAGIDLSQAVVEVSGKSISIRIPAPEIQDITIDSDTLEFYDEKFALFNWTNKEDTTKAIAYAKNDAEAKAGQTDILEQAREQAAAVIETLIQPITEDNTNSYELTVTYAE</sequence>
<dbReference type="Pfam" id="PF14014">
    <property type="entry name" value="DUF4230"/>
    <property type="match status" value="1"/>
</dbReference>
<dbReference type="InterPro" id="IPR025324">
    <property type="entry name" value="DUF4230"/>
</dbReference>
<dbReference type="AlphaFoldDB" id="A0A2Y9B836"/>
<name>A0A2Y9B836_9FIRM</name>
<dbReference type="Proteomes" id="UP000245845">
    <property type="component" value="Unassembled WGS sequence"/>
</dbReference>
<proteinExistence type="predicted"/>
<evidence type="ECO:0000313" key="1">
    <source>
        <dbReference type="EMBL" id="PWJ32180.1"/>
    </source>
</evidence>
<dbReference type="RefSeq" id="WP_207657839.1">
    <property type="nucleotide sequence ID" value="NZ_BAAACK010000007.1"/>
</dbReference>
<protein>
    <submittedName>
        <fullName evidence="1">Uncharacterized protein DUF4230</fullName>
    </submittedName>
</protein>
<dbReference type="EMBL" id="QGDL01000001">
    <property type="protein sequence ID" value="PWJ32180.1"/>
    <property type="molecule type" value="Genomic_DNA"/>
</dbReference>
<keyword evidence="2" id="KW-1185">Reference proteome</keyword>
<accession>A0A2Y9B836</accession>
<evidence type="ECO:0000313" key="2">
    <source>
        <dbReference type="Proteomes" id="UP000245845"/>
    </source>
</evidence>
<organism evidence="1 2">
    <name type="scientific">Faecalicatena orotica</name>
    <dbReference type="NCBI Taxonomy" id="1544"/>
    <lineage>
        <taxon>Bacteria</taxon>
        <taxon>Bacillati</taxon>
        <taxon>Bacillota</taxon>
        <taxon>Clostridia</taxon>
        <taxon>Lachnospirales</taxon>
        <taxon>Lachnospiraceae</taxon>
        <taxon>Faecalicatena</taxon>
    </lineage>
</organism>
<reference evidence="1 2" key="1">
    <citation type="submission" date="2018-05" db="EMBL/GenBank/DDBJ databases">
        <title>The Hungate 1000. A catalogue of reference genomes from the rumen microbiome.</title>
        <authorList>
            <person name="Kelly W."/>
        </authorList>
    </citation>
    <scope>NUCLEOTIDE SEQUENCE [LARGE SCALE GENOMIC DNA]</scope>
    <source>
        <strain evidence="1 2">NLAE-zl-C242</strain>
    </source>
</reference>